<evidence type="ECO:0000313" key="4">
    <source>
        <dbReference type="Proteomes" id="UP000008983"/>
    </source>
</evidence>
<keyword evidence="4" id="KW-1185">Reference proteome</keyword>
<keyword evidence="2" id="KW-0812">Transmembrane</keyword>
<evidence type="ECO:0000313" key="3">
    <source>
        <dbReference type="EMBL" id="EGR29809.1"/>
    </source>
</evidence>
<feature type="region of interest" description="Disordered" evidence="1">
    <location>
        <begin position="474"/>
        <end position="503"/>
    </location>
</feature>
<feature type="transmembrane region" description="Helical" evidence="2">
    <location>
        <begin position="365"/>
        <end position="387"/>
    </location>
</feature>
<dbReference type="OrthoDB" id="298471at2759"/>
<evidence type="ECO:0008006" key="5">
    <source>
        <dbReference type="Google" id="ProtNLM"/>
    </source>
</evidence>
<dbReference type="EMBL" id="GL984105">
    <property type="protein sequence ID" value="EGR29809.1"/>
    <property type="molecule type" value="Genomic_DNA"/>
</dbReference>
<dbReference type="eggNOG" id="ENOG502RT0D">
    <property type="taxonomic scope" value="Eukaryota"/>
</dbReference>
<keyword evidence="2" id="KW-1133">Transmembrane helix</keyword>
<proteinExistence type="predicted"/>
<keyword evidence="2" id="KW-0472">Membrane</keyword>
<dbReference type="AlphaFoldDB" id="G0QYA5"/>
<feature type="transmembrane region" description="Helical" evidence="2">
    <location>
        <begin position="271"/>
        <end position="292"/>
    </location>
</feature>
<feature type="transmembrane region" description="Helical" evidence="2">
    <location>
        <begin position="331"/>
        <end position="353"/>
    </location>
</feature>
<evidence type="ECO:0000256" key="1">
    <source>
        <dbReference type="SAM" id="MobiDB-lite"/>
    </source>
</evidence>
<reference evidence="3 4" key="1">
    <citation type="submission" date="2011-07" db="EMBL/GenBank/DDBJ databases">
        <authorList>
            <person name="Coyne R."/>
            <person name="Brami D."/>
            <person name="Johnson J."/>
            <person name="Hostetler J."/>
            <person name="Hannick L."/>
            <person name="Clark T."/>
            <person name="Cassidy-Hanley D."/>
            <person name="Inman J."/>
        </authorList>
    </citation>
    <scope>NUCLEOTIDE SEQUENCE [LARGE SCALE GENOMIC DNA]</scope>
    <source>
        <strain evidence="3 4">G5</strain>
    </source>
</reference>
<sequence>MTLTYEIITAQRVNYKTSDMFSIVISKSFLSGKLLPFNMPQSNDILFDLIQAENQVEFKNLGLNERQPFDDTFWQQKDTILIPYFPYFANCNGYDKHMIIYQYLENLEKCQLKLPEETLLVNSIPISGLYPIADECNYKLTCTYEEQYDIVYKGTKWYDTENSILFYITQDYLTLEEFIKEKNDSSGFFSQILQDKKGDLIPVKFKSIGKKSGYIPNTGTFFGTIPFLVAHFFVYFIYQIQMFSVDNVFNQYDVTIITPEEKKKIEQGRSGLMLCIMGLFFMYYGACLQIPLPSTEYENRSVSWIGYNYTKDKSLEIIYRSLDNMQFSDQFYFIGTITTFGILFFVIGMTIMLRTQYIFFSDPVIYPMITFYYFIVHPTKWLMIYFWSKFDLWKLVDQENGNQQLESIDDILNQERENIEQIMEQEEIREHFVKQNKEWLIKNLTEYLTPESFLENNEYLLNLYQKLIEDENQEEKEKRRKGMQDKKKQELQRLKDKVNANNKKNNEQNYENLILCSKAIQQKLMEIFL</sequence>
<dbReference type="RefSeq" id="XP_004031045.1">
    <property type="nucleotide sequence ID" value="XM_004030997.1"/>
</dbReference>
<dbReference type="STRING" id="857967.G0QYA5"/>
<feature type="compositionally biased region" description="Basic and acidic residues" evidence="1">
    <location>
        <begin position="482"/>
        <end position="498"/>
    </location>
</feature>
<protein>
    <recommendedName>
        <fullName evidence="5">Transmembrane protein</fullName>
    </recommendedName>
</protein>
<name>G0QYA5_ICHMU</name>
<evidence type="ECO:0000256" key="2">
    <source>
        <dbReference type="SAM" id="Phobius"/>
    </source>
</evidence>
<dbReference type="GeneID" id="14905920"/>
<feature type="transmembrane region" description="Helical" evidence="2">
    <location>
        <begin position="220"/>
        <end position="238"/>
    </location>
</feature>
<accession>G0QYA5</accession>
<organism evidence="3 4">
    <name type="scientific">Ichthyophthirius multifiliis</name>
    <name type="common">White spot disease agent</name>
    <name type="synonym">Ich</name>
    <dbReference type="NCBI Taxonomy" id="5932"/>
    <lineage>
        <taxon>Eukaryota</taxon>
        <taxon>Sar</taxon>
        <taxon>Alveolata</taxon>
        <taxon>Ciliophora</taxon>
        <taxon>Intramacronucleata</taxon>
        <taxon>Oligohymenophorea</taxon>
        <taxon>Hymenostomatida</taxon>
        <taxon>Ophryoglenina</taxon>
        <taxon>Ichthyophthirius</taxon>
    </lineage>
</organism>
<dbReference type="InParanoid" id="G0QYA5"/>
<gene>
    <name evidence="3" type="ORF">IMG5_148370</name>
</gene>
<dbReference type="Proteomes" id="UP000008983">
    <property type="component" value="Unassembled WGS sequence"/>
</dbReference>